<dbReference type="OrthoDB" id="2376767at2"/>
<protein>
    <submittedName>
        <fullName evidence="1">Nucleoside 2-deoxyribosyltransferase</fullName>
    </submittedName>
</protein>
<proteinExistence type="predicted"/>
<dbReference type="Pfam" id="PF14359">
    <property type="entry name" value="DUF4406"/>
    <property type="match status" value="1"/>
</dbReference>
<gene>
    <name evidence="1" type="ORF">CQ405_03350</name>
</gene>
<comment type="caution">
    <text evidence="1">The sequence shown here is derived from an EMBL/GenBank/DDBJ whole genome shotgun (WGS) entry which is preliminary data.</text>
</comment>
<dbReference type="InterPro" id="IPR025518">
    <property type="entry name" value="DUF4406"/>
</dbReference>
<keyword evidence="2" id="KW-1185">Reference proteome</keyword>
<accession>A0A2P8R2P6</accession>
<name>A0A2P8R2P6_9BACT</name>
<dbReference type="SUPFAM" id="SSF52309">
    <property type="entry name" value="N-(deoxy)ribosyltransferase-like"/>
    <property type="match status" value="1"/>
</dbReference>
<dbReference type="GO" id="GO:0016740">
    <property type="term" value="F:transferase activity"/>
    <property type="evidence" value="ECO:0007669"/>
    <property type="project" value="UniProtKB-KW"/>
</dbReference>
<dbReference type="EMBL" id="PDHH01000002">
    <property type="protein sequence ID" value="PSM52773.1"/>
    <property type="molecule type" value="Genomic_DNA"/>
</dbReference>
<organism evidence="1 2">
    <name type="scientific">Campylobacter blaseri</name>
    <dbReference type="NCBI Taxonomy" id="2042961"/>
    <lineage>
        <taxon>Bacteria</taxon>
        <taxon>Pseudomonadati</taxon>
        <taxon>Campylobacterota</taxon>
        <taxon>Epsilonproteobacteria</taxon>
        <taxon>Campylobacterales</taxon>
        <taxon>Campylobacteraceae</taxon>
        <taxon>Campylobacter</taxon>
    </lineage>
</organism>
<dbReference type="RefSeq" id="WP_106870602.1">
    <property type="nucleotide sequence ID" value="NZ_CP053841.1"/>
</dbReference>
<sequence>MNDRIYIAGAISNNPHFKEEFALAQRYLLNKGYVVLNPAILPKGLSQEEYMRICIPMLNIADTVYFLKGWKKSTGAKIEHALALQAGKRVLYQEEDLRLYVRGWVWKS</sequence>
<keyword evidence="1" id="KW-0808">Transferase</keyword>
<dbReference type="Gene3D" id="3.40.50.10400">
    <property type="entry name" value="Hypothetical protein PA1492"/>
    <property type="match status" value="1"/>
</dbReference>
<dbReference type="AlphaFoldDB" id="A0A2P8R2P6"/>
<reference evidence="2" key="1">
    <citation type="submission" date="2017-10" db="EMBL/GenBank/DDBJ databases">
        <title>Campylobacter species from seals.</title>
        <authorList>
            <person name="Gilbert M.J."/>
            <person name="Zomer A.L."/>
            <person name="Timmerman A.J."/>
            <person name="Duim B."/>
            <person name="Wagenaar J.A."/>
        </authorList>
    </citation>
    <scope>NUCLEOTIDE SEQUENCE [LARGE SCALE GENOMIC DNA]</scope>
    <source>
        <strain evidence="2">17S00004-5</strain>
    </source>
</reference>
<evidence type="ECO:0000313" key="2">
    <source>
        <dbReference type="Proteomes" id="UP000240535"/>
    </source>
</evidence>
<evidence type="ECO:0000313" key="1">
    <source>
        <dbReference type="EMBL" id="PSM52773.1"/>
    </source>
</evidence>
<dbReference type="Proteomes" id="UP000240535">
    <property type="component" value="Unassembled WGS sequence"/>
</dbReference>